<keyword evidence="3" id="KW-1185">Reference proteome</keyword>
<sequence length="62" mass="6824">MWEWGRTVAEYATAAAWTNRRVREAEPTILDPETDEEEAAADNGARGEREPGMIVAGYDLAG</sequence>
<evidence type="ECO:0000256" key="1">
    <source>
        <dbReference type="SAM" id="MobiDB-lite"/>
    </source>
</evidence>
<dbReference type="Proteomes" id="UP001611415">
    <property type="component" value="Unassembled WGS sequence"/>
</dbReference>
<gene>
    <name evidence="2" type="ORF">ACH49W_20425</name>
</gene>
<evidence type="ECO:0000313" key="2">
    <source>
        <dbReference type="EMBL" id="MFI2475745.1"/>
    </source>
</evidence>
<comment type="caution">
    <text evidence="2">The sequence shown here is derived from an EMBL/GenBank/DDBJ whole genome shotgun (WGS) entry which is preliminary data.</text>
</comment>
<proteinExistence type="predicted"/>
<evidence type="ECO:0000313" key="3">
    <source>
        <dbReference type="Proteomes" id="UP001611415"/>
    </source>
</evidence>
<dbReference type="RefSeq" id="WP_068061144.1">
    <property type="nucleotide sequence ID" value="NZ_JBFAYM010000028.1"/>
</dbReference>
<reference evidence="2 3" key="1">
    <citation type="submission" date="2024-10" db="EMBL/GenBank/DDBJ databases">
        <title>The Natural Products Discovery Center: Release of the First 8490 Sequenced Strains for Exploring Actinobacteria Biosynthetic Diversity.</title>
        <authorList>
            <person name="Kalkreuter E."/>
            <person name="Kautsar S.A."/>
            <person name="Yang D."/>
            <person name="Bader C.D."/>
            <person name="Teijaro C.N."/>
            <person name="Fluegel L."/>
            <person name="Davis C.M."/>
            <person name="Simpson J.R."/>
            <person name="Lauterbach L."/>
            <person name="Steele A.D."/>
            <person name="Gui C."/>
            <person name="Meng S."/>
            <person name="Li G."/>
            <person name="Viehrig K."/>
            <person name="Ye F."/>
            <person name="Su P."/>
            <person name="Kiefer A.F."/>
            <person name="Nichols A."/>
            <person name="Cepeda A.J."/>
            <person name="Yan W."/>
            <person name="Fan B."/>
            <person name="Jiang Y."/>
            <person name="Adhikari A."/>
            <person name="Zheng C.-J."/>
            <person name="Schuster L."/>
            <person name="Cowan T.M."/>
            <person name="Smanski M.J."/>
            <person name="Chevrette M.G."/>
            <person name="De Carvalho L.P.S."/>
            <person name="Shen B."/>
        </authorList>
    </citation>
    <scope>NUCLEOTIDE SEQUENCE [LARGE SCALE GENOMIC DNA]</scope>
    <source>
        <strain evidence="2 3">NPDC019275</strain>
    </source>
</reference>
<feature type="region of interest" description="Disordered" evidence="1">
    <location>
        <begin position="23"/>
        <end position="52"/>
    </location>
</feature>
<organism evidence="2 3">
    <name type="scientific">Nocardia xishanensis</name>
    <dbReference type="NCBI Taxonomy" id="238964"/>
    <lineage>
        <taxon>Bacteria</taxon>
        <taxon>Bacillati</taxon>
        <taxon>Actinomycetota</taxon>
        <taxon>Actinomycetes</taxon>
        <taxon>Mycobacteriales</taxon>
        <taxon>Nocardiaceae</taxon>
        <taxon>Nocardia</taxon>
    </lineage>
</organism>
<accession>A0ABW7X3P4</accession>
<name>A0ABW7X3P4_9NOCA</name>
<dbReference type="EMBL" id="JBIRYO010000013">
    <property type="protein sequence ID" value="MFI2475745.1"/>
    <property type="molecule type" value="Genomic_DNA"/>
</dbReference>
<protein>
    <submittedName>
        <fullName evidence="2">Uncharacterized protein</fullName>
    </submittedName>
</protein>